<accession>A0ACB8FE68</accession>
<keyword evidence="2" id="KW-1185">Reference proteome</keyword>
<evidence type="ECO:0000313" key="1">
    <source>
        <dbReference type="EMBL" id="KAH8003356.1"/>
    </source>
</evidence>
<organism evidence="1 2">
    <name type="scientific">Sphaerodactylus townsendi</name>
    <dbReference type="NCBI Taxonomy" id="933632"/>
    <lineage>
        <taxon>Eukaryota</taxon>
        <taxon>Metazoa</taxon>
        <taxon>Chordata</taxon>
        <taxon>Craniata</taxon>
        <taxon>Vertebrata</taxon>
        <taxon>Euteleostomi</taxon>
        <taxon>Lepidosauria</taxon>
        <taxon>Squamata</taxon>
        <taxon>Bifurcata</taxon>
        <taxon>Gekkota</taxon>
        <taxon>Sphaerodactylidae</taxon>
        <taxon>Sphaerodactylus</taxon>
    </lineage>
</organism>
<comment type="caution">
    <text evidence="1">The sequence shown here is derived from an EMBL/GenBank/DDBJ whole genome shotgun (WGS) entry which is preliminary data.</text>
</comment>
<name>A0ACB8FE68_9SAUR</name>
<reference evidence="1" key="1">
    <citation type="submission" date="2021-08" db="EMBL/GenBank/DDBJ databases">
        <title>The first chromosome-level gecko genome reveals the dynamic sex chromosomes of Neotropical dwarf geckos (Sphaerodactylidae: Sphaerodactylus).</title>
        <authorList>
            <person name="Pinto B.J."/>
            <person name="Keating S.E."/>
            <person name="Gamble T."/>
        </authorList>
    </citation>
    <scope>NUCLEOTIDE SEQUENCE</scope>
    <source>
        <strain evidence="1">TG3544</strain>
    </source>
</reference>
<dbReference type="EMBL" id="CM037622">
    <property type="protein sequence ID" value="KAH8003356.1"/>
    <property type="molecule type" value="Genomic_DNA"/>
</dbReference>
<protein>
    <submittedName>
        <fullName evidence="1">Uncharacterized protein</fullName>
    </submittedName>
</protein>
<proteinExistence type="predicted"/>
<evidence type="ECO:0000313" key="2">
    <source>
        <dbReference type="Proteomes" id="UP000827872"/>
    </source>
</evidence>
<gene>
    <name evidence="1" type="ORF">K3G42_017531</name>
</gene>
<dbReference type="Proteomes" id="UP000827872">
    <property type="component" value="Linkage Group LG09"/>
</dbReference>
<sequence>MGAVWSSEGREVVSNPNARGHQEGTQFSRPLGRAREEEAQKQIPSFDCSICLEVLHQPVRTRCGHVFCHSCIATSLRNNTWTCPYCRAHLHSEGIPATDVTKMMANIYQNCTECDTEVCLSEMRAHLRTCVHYIEKYGPLQEVQHPITRYPCPFCENELDENDLLDHYLTYHRSESRAVYCPVCRLLPDGDQSYYSSNFIRHLELRHTFYYEDYIDINIVEEALIGRVLNQTFSEYVHVNNPNTASSE</sequence>